<dbReference type="OrthoDB" id="9777044at2"/>
<keyword evidence="5" id="KW-0813">Transport</keyword>
<comment type="similarity">
    <text evidence="5">Belongs to the TatC family.</text>
</comment>
<dbReference type="PANTHER" id="PTHR30371">
    <property type="entry name" value="SEC-INDEPENDENT PROTEIN TRANSLOCASE PROTEIN TATC"/>
    <property type="match status" value="1"/>
</dbReference>
<evidence type="ECO:0000256" key="3">
    <source>
        <dbReference type="ARBA" id="ARBA00022989"/>
    </source>
</evidence>
<feature type="transmembrane region" description="Helical" evidence="5">
    <location>
        <begin position="193"/>
        <end position="210"/>
    </location>
</feature>
<feature type="transmembrane region" description="Helical" evidence="5">
    <location>
        <begin position="76"/>
        <end position="101"/>
    </location>
</feature>
<feature type="transmembrane region" description="Helical" evidence="5">
    <location>
        <begin position="113"/>
        <end position="136"/>
    </location>
</feature>
<keyword evidence="5" id="KW-0811">Translocation</keyword>
<accession>A0A0U5B474</accession>
<dbReference type="Proteomes" id="UP000068196">
    <property type="component" value="Chromosome"/>
</dbReference>
<evidence type="ECO:0000313" key="6">
    <source>
        <dbReference type="EMBL" id="BAU22848.1"/>
    </source>
</evidence>
<dbReference type="STRING" id="1653476.THC_0453"/>
<evidence type="ECO:0000256" key="1">
    <source>
        <dbReference type="ARBA" id="ARBA00004141"/>
    </source>
</evidence>
<dbReference type="Pfam" id="PF00902">
    <property type="entry name" value="TatC"/>
    <property type="match status" value="1"/>
</dbReference>
<dbReference type="GO" id="GO:0033281">
    <property type="term" value="C:TAT protein transport complex"/>
    <property type="evidence" value="ECO:0007669"/>
    <property type="project" value="UniProtKB-UniRule"/>
</dbReference>
<comment type="subcellular location">
    <subcellularLocation>
        <location evidence="5">Cell membrane</location>
        <topology evidence="5">Multi-pass membrane protein</topology>
    </subcellularLocation>
    <subcellularLocation>
        <location evidence="1">Membrane</location>
        <topology evidence="1">Multi-pass membrane protein</topology>
    </subcellularLocation>
</comment>
<keyword evidence="2 5" id="KW-0812">Transmembrane</keyword>
<sequence>MSEAALEKKQSFVEHLLELRSCLIKAFLGWIIASILVYLYSDNILEFLINPLRPYLADKKLFFKTLPEVFSNQVKIAVILGLIIGSPYIIYQLWIFIAPGLYPHEKKWLKGALFMSSFSFLIGDLIAFYFFLPFILKFFYSFGSQFLIFKPYLKEYINFLLKLLLIFGLFFQTPSIIFFIHKLGIASLDQLKNFRPYAIILSFVLASILTAGADPIYQILLALPLTILYEIGIILIKITKFRRA</sequence>
<dbReference type="NCBIfam" id="TIGR00945">
    <property type="entry name" value="tatC"/>
    <property type="match status" value="1"/>
</dbReference>
<dbReference type="HAMAP" id="MF_00902">
    <property type="entry name" value="TatC"/>
    <property type="match status" value="1"/>
</dbReference>
<evidence type="ECO:0000256" key="5">
    <source>
        <dbReference type="HAMAP-Rule" id="MF_00902"/>
    </source>
</evidence>
<dbReference type="GO" id="GO:0043953">
    <property type="term" value="P:protein transport by the Tat complex"/>
    <property type="evidence" value="ECO:0007669"/>
    <property type="project" value="UniProtKB-UniRule"/>
</dbReference>
<keyword evidence="5" id="KW-1003">Cell membrane</keyword>
<dbReference type="EMBL" id="AP014945">
    <property type="protein sequence ID" value="BAU22848.1"/>
    <property type="molecule type" value="Genomic_DNA"/>
</dbReference>
<feature type="transmembrane region" description="Helical" evidence="5">
    <location>
        <begin position="216"/>
        <end position="236"/>
    </location>
</feature>
<dbReference type="PRINTS" id="PR01840">
    <property type="entry name" value="TATCFAMILY"/>
</dbReference>
<dbReference type="AlphaFoldDB" id="A0A0U5B474"/>
<feature type="transmembrane region" description="Helical" evidence="5">
    <location>
        <begin position="21"/>
        <end position="41"/>
    </location>
</feature>
<dbReference type="GO" id="GO:0009977">
    <property type="term" value="F:proton motive force dependent protein transmembrane transporter activity"/>
    <property type="evidence" value="ECO:0007669"/>
    <property type="project" value="TreeGrafter"/>
</dbReference>
<organism evidence="6 7">
    <name type="scientific">Caldimicrobium thiodismutans</name>
    <dbReference type="NCBI Taxonomy" id="1653476"/>
    <lineage>
        <taxon>Bacteria</taxon>
        <taxon>Pseudomonadati</taxon>
        <taxon>Thermodesulfobacteriota</taxon>
        <taxon>Thermodesulfobacteria</taxon>
        <taxon>Thermodesulfobacteriales</taxon>
        <taxon>Thermodesulfobacteriaceae</taxon>
        <taxon>Caldimicrobium</taxon>
    </lineage>
</organism>
<gene>
    <name evidence="5" type="primary">tatC</name>
    <name evidence="6" type="ORF">THC_0453</name>
</gene>
<evidence type="ECO:0000313" key="7">
    <source>
        <dbReference type="Proteomes" id="UP000068196"/>
    </source>
</evidence>
<name>A0A0U5B474_9BACT</name>
<dbReference type="PATRIC" id="fig|1653476.3.peg.466"/>
<comment type="function">
    <text evidence="5">Part of the twin-arginine translocation (Tat) system that transports large folded proteins containing a characteristic twin-arginine motif in their signal peptide across membranes.</text>
</comment>
<dbReference type="PANTHER" id="PTHR30371:SF0">
    <property type="entry name" value="SEC-INDEPENDENT PROTEIN TRANSLOCASE PROTEIN TATC, CHLOROPLASTIC-RELATED"/>
    <property type="match status" value="1"/>
</dbReference>
<dbReference type="KEGG" id="cthi:THC_0453"/>
<keyword evidence="5" id="KW-0653">Protein transport</keyword>
<evidence type="ECO:0000256" key="4">
    <source>
        <dbReference type="ARBA" id="ARBA00023136"/>
    </source>
</evidence>
<keyword evidence="7" id="KW-1185">Reference proteome</keyword>
<reference evidence="6 7" key="1">
    <citation type="journal article" date="2016" name="Int. J. Syst. Evol. Microbiol.">
        <title>Caldimicrobium thiodismutans sp. nov., a sulfur-disproportionating bacterium isolated from a hot spring, and emended description of the genus Caldimicrobium.</title>
        <authorList>
            <person name="Kojima H."/>
            <person name="Umezawa K."/>
            <person name="Fukui M."/>
        </authorList>
    </citation>
    <scope>NUCLEOTIDE SEQUENCE [LARGE SCALE GENOMIC DNA]</scope>
    <source>
        <strain evidence="6 7">TF1</strain>
    </source>
</reference>
<evidence type="ECO:0000256" key="2">
    <source>
        <dbReference type="ARBA" id="ARBA00022692"/>
    </source>
</evidence>
<dbReference type="RefSeq" id="WP_068512742.1">
    <property type="nucleotide sequence ID" value="NZ_AP014945.1"/>
</dbReference>
<dbReference type="GO" id="GO:0065002">
    <property type="term" value="P:intracellular protein transmembrane transport"/>
    <property type="evidence" value="ECO:0007669"/>
    <property type="project" value="TreeGrafter"/>
</dbReference>
<dbReference type="InterPro" id="IPR002033">
    <property type="entry name" value="TatC"/>
</dbReference>
<protein>
    <recommendedName>
        <fullName evidence="5">Sec-independent protein translocase protein TatC</fullName>
    </recommendedName>
</protein>
<comment type="subunit">
    <text evidence="5">Forms a complex with TatA.</text>
</comment>
<reference evidence="7" key="2">
    <citation type="journal article" date="2016" name="Int. J. Syst. Evol. Microbiol.">
        <title>Caldimicrobium thiodismutans sp. nov., a sulfur-disproportionating bacterium isolated from a hot spring.</title>
        <authorList>
            <person name="Kojima H."/>
            <person name="Umezawa K."/>
            <person name="Fukui M."/>
        </authorList>
    </citation>
    <scope>NUCLEOTIDE SEQUENCE [LARGE SCALE GENOMIC DNA]</scope>
    <source>
        <strain evidence="7">TF1</strain>
    </source>
</reference>
<keyword evidence="3 5" id="KW-1133">Transmembrane helix</keyword>
<feature type="transmembrane region" description="Helical" evidence="5">
    <location>
        <begin position="156"/>
        <end position="181"/>
    </location>
</feature>
<proteinExistence type="inferred from homology"/>
<keyword evidence="4 5" id="KW-0472">Membrane</keyword>